<proteinExistence type="predicted"/>
<evidence type="ECO:0000313" key="2">
    <source>
        <dbReference type="Proteomes" id="UP001157418"/>
    </source>
</evidence>
<keyword evidence="2" id="KW-1185">Reference proteome</keyword>
<comment type="caution">
    <text evidence="1">The sequence shown here is derived from an EMBL/GenBank/DDBJ whole genome shotgun (WGS) entry which is preliminary data.</text>
</comment>
<protein>
    <submittedName>
        <fullName evidence="1">Uncharacterized protein</fullName>
    </submittedName>
</protein>
<dbReference type="EMBL" id="CAKMRJ010005634">
    <property type="protein sequence ID" value="CAH1449463.1"/>
    <property type="molecule type" value="Genomic_DNA"/>
</dbReference>
<sequence length="106" mass="11705">MVLFAWRIGSFRALSSLGVRRMNAACVAAIVEGGKQAVREQVASRKFNPKEASAIVEQTQAIHASVKAFMEIYFTSYIFLGDMDLTGLRQLCCDLDLEENPLESSS</sequence>
<dbReference type="Proteomes" id="UP001157418">
    <property type="component" value="Unassembled WGS sequence"/>
</dbReference>
<evidence type="ECO:0000313" key="1">
    <source>
        <dbReference type="EMBL" id="CAH1449463.1"/>
    </source>
</evidence>
<organism evidence="1 2">
    <name type="scientific">Lactuca virosa</name>
    <dbReference type="NCBI Taxonomy" id="75947"/>
    <lineage>
        <taxon>Eukaryota</taxon>
        <taxon>Viridiplantae</taxon>
        <taxon>Streptophyta</taxon>
        <taxon>Embryophyta</taxon>
        <taxon>Tracheophyta</taxon>
        <taxon>Spermatophyta</taxon>
        <taxon>Magnoliopsida</taxon>
        <taxon>eudicotyledons</taxon>
        <taxon>Gunneridae</taxon>
        <taxon>Pentapetalae</taxon>
        <taxon>asterids</taxon>
        <taxon>campanulids</taxon>
        <taxon>Asterales</taxon>
        <taxon>Asteraceae</taxon>
        <taxon>Cichorioideae</taxon>
        <taxon>Cichorieae</taxon>
        <taxon>Lactucinae</taxon>
        <taxon>Lactuca</taxon>
    </lineage>
</organism>
<gene>
    <name evidence="1" type="ORF">LVIROSA_LOCUS34946</name>
</gene>
<dbReference type="AlphaFoldDB" id="A0AAU9PHE1"/>
<name>A0AAU9PHE1_9ASTR</name>
<accession>A0AAU9PHE1</accession>
<reference evidence="1 2" key="1">
    <citation type="submission" date="2022-01" db="EMBL/GenBank/DDBJ databases">
        <authorList>
            <person name="Xiong W."/>
            <person name="Schranz E."/>
        </authorList>
    </citation>
    <scope>NUCLEOTIDE SEQUENCE [LARGE SCALE GENOMIC DNA]</scope>
</reference>